<dbReference type="InterPro" id="IPR010982">
    <property type="entry name" value="Lambda_DNA-bd_dom_sf"/>
</dbReference>
<evidence type="ECO:0000259" key="1">
    <source>
        <dbReference type="PROSITE" id="PS50943"/>
    </source>
</evidence>
<dbReference type="Pfam" id="PF01381">
    <property type="entry name" value="HTH_3"/>
    <property type="match status" value="1"/>
</dbReference>
<dbReference type="PROSITE" id="PS50943">
    <property type="entry name" value="HTH_CROC1"/>
    <property type="match status" value="1"/>
</dbReference>
<sequence>MNLKAIRLSQGLSVPKLVERSGVSRRTIQEIEKRGDCLVSNAIKLADALEVTLDELCRTKDEKAGE</sequence>
<dbReference type="RefSeq" id="WP_096920289.1">
    <property type="nucleotide sequence ID" value="NZ_CP029487.1"/>
</dbReference>
<reference evidence="2 3" key="1">
    <citation type="submission" date="2018-05" db="EMBL/GenBank/DDBJ databases">
        <title>Genome comparison of Eubacterium sp.</title>
        <authorList>
            <person name="Feng Y."/>
            <person name="Sanchez-Andrea I."/>
            <person name="Stams A.J.M."/>
            <person name="De Vos W.M."/>
        </authorList>
    </citation>
    <scope>NUCLEOTIDE SEQUENCE [LARGE SCALE GENOMIC DNA]</scope>
    <source>
        <strain evidence="2 3">YI</strain>
    </source>
</reference>
<keyword evidence="3" id="KW-1185">Reference proteome</keyword>
<dbReference type="SMART" id="SM00530">
    <property type="entry name" value="HTH_XRE"/>
    <property type="match status" value="1"/>
</dbReference>
<evidence type="ECO:0000313" key="2">
    <source>
        <dbReference type="EMBL" id="QCT71536.1"/>
    </source>
</evidence>
<dbReference type="EMBL" id="CP029487">
    <property type="protein sequence ID" value="QCT71536.1"/>
    <property type="molecule type" value="Genomic_DNA"/>
</dbReference>
<proteinExistence type="predicted"/>
<name>A0A4V1GLZ8_EUBML</name>
<dbReference type="InterPro" id="IPR001387">
    <property type="entry name" value="Cro/C1-type_HTH"/>
</dbReference>
<evidence type="ECO:0000313" key="3">
    <source>
        <dbReference type="Proteomes" id="UP000218387"/>
    </source>
</evidence>
<organism evidence="2 3">
    <name type="scientific">Eubacterium maltosivorans</name>
    <dbReference type="NCBI Taxonomy" id="2041044"/>
    <lineage>
        <taxon>Bacteria</taxon>
        <taxon>Bacillati</taxon>
        <taxon>Bacillota</taxon>
        <taxon>Clostridia</taxon>
        <taxon>Eubacteriales</taxon>
        <taxon>Eubacteriaceae</taxon>
        <taxon>Eubacterium</taxon>
    </lineage>
</organism>
<accession>A0A4V1GLZ8</accession>
<dbReference type="AlphaFoldDB" id="A0A4V1GLZ8"/>
<dbReference type="CDD" id="cd00093">
    <property type="entry name" value="HTH_XRE"/>
    <property type="match status" value="1"/>
</dbReference>
<dbReference type="GO" id="GO:0003677">
    <property type="term" value="F:DNA binding"/>
    <property type="evidence" value="ECO:0007669"/>
    <property type="project" value="InterPro"/>
</dbReference>
<dbReference type="Gene3D" id="1.10.260.40">
    <property type="entry name" value="lambda repressor-like DNA-binding domains"/>
    <property type="match status" value="1"/>
</dbReference>
<feature type="domain" description="HTH cro/C1-type" evidence="1">
    <location>
        <begin position="3"/>
        <end position="56"/>
    </location>
</feature>
<protein>
    <submittedName>
        <fullName evidence="2">XRE family transcriptional regulator</fullName>
    </submittedName>
</protein>
<gene>
    <name evidence="2" type="ORF">CPZ25_009420</name>
</gene>
<dbReference type="SUPFAM" id="SSF47413">
    <property type="entry name" value="lambda repressor-like DNA-binding domains"/>
    <property type="match status" value="1"/>
</dbReference>
<dbReference type="Proteomes" id="UP000218387">
    <property type="component" value="Chromosome"/>
</dbReference>
<dbReference type="KEGG" id="emt:CPZ25_009420"/>